<dbReference type="AlphaFoldDB" id="A0A2I8F047"/>
<name>A0A2I8F047_9BURK</name>
<organism evidence="1 2">
    <name type="scientific">Paraburkholderia terrae</name>
    <dbReference type="NCBI Taxonomy" id="311230"/>
    <lineage>
        <taxon>Bacteria</taxon>
        <taxon>Pseudomonadati</taxon>
        <taxon>Pseudomonadota</taxon>
        <taxon>Betaproteobacteria</taxon>
        <taxon>Burkholderiales</taxon>
        <taxon>Burkholderiaceae</taxon>
        <taxon>Paraburkholderia</taxon>
    </lineage>
</organism>
<protein>
    <submittedName>
        <fullName evidence="1">Uncharacterized protein</fullName>
    </submittedName>
</protein>
<dbReference type="EMBL" id="CP026113">
    <property type="protein sequence ID" value="AUT64861.1"/>
    <property type="molecule type" value="Genomic_DNA"/>
</dbReference>
<gene>
    <name evidence="1" type="ORF">C2L65_35135</name>
</gene>
<dbReference type="RefSeq" id="WP_042309812.1">
    <property type="nucleotide sequence ID" value="NZ_CP026113.1"/>
</dbReference>
<dbReference type="Proteomes" id="UP000243502">
    <property type="component" value="Chromosome 3"/>
</dbReference>
<evidence type="ECO:0000313" key="2">
    <source>
        <dbReference type="Proteomes" id="UP000243502"/>
    </source>
</evidence>
<reference evidence="1 2" key="1">
    <citation type="submission" date="2018-01" db="EMBL/GenBank/DDBJ databases">
        <title>Species boundaries and ecological features among Paraburkholderia terrae DSMZ17804T, P. hospita DSMZ17164T and P. caribensis DSMZ13236T.</title>
        <authorList>
            <person name="Pratama A.A."/>
        </authorList>
    </citation>
    <scope>NUCLEOTIDE SEQUENCE [LARGE SCALE GENOMIC DNA]</scope>
    <source>
        <strain evidence="1 2">DSM 17804</strain>
    </source>
</reference>
<sequence>MDNLGAVRQILANETMVWQQSSVISMKLRRFVTTFESLCAYGYKKREKMDEALSARLGLTSVQLSVLEGELFQRGHPTCVCHDVGDYAHVS</sequence>
<accession>A0A2I8F047</accession>
<proteinExistence type="predicted"/>
<dbReference type="KEGG" id="pter:C2L65_35135"/>
<evidence type="ECO:0000313" key="1">
    <source>
        <dbReference type="EMBL" id="AUT64861.1"/>
    </source>
</evidence>